<accession>A0AC61DGE4</accession>
<sequence length="171" mass="19838">MRRIYLVGFMGCGKSVIGQHLATKLGYAWVDLDTLLVKRQGCEIAQIFDTYGEAYFRKLETLLLRESKKWNKVVISTGGGIVMQEENRFLLKEEETFYLAWEGKTLYERVLADPSRPLASNREKLETLYELRLPLYEDIAAHKVWCEGKTPQRVVEEIIKAMEETNENSCH</sequence>
<gene>
    <name evidence="1" type="ORF">CS063_02405</name>
</gene>
<proteinExistence type="predicted"/>
<keyword evidence="2" id="KW-1185">Reference proteome</keyword>
<comment type="caution">
    <text evidence="1">The sequence shown here is derived from an EMBL/GenBank/DDBJ whole genome shotgun (WGS) entry which is preliminary data.</text>
</comment>
<evidence type="ECO:0000313" key="2">
    <source>
        <dbReference type="Proteomes" id="UP000224460"/>
    </source>
</evidence>
<reference evidence="1" key="1">
    <citation type="submission" date="2017-10" db="EMBL/GenBank/DDBJ databases">
        <title>Genome sequence of cellulolytic Lachnospiraceae bacterium XHS1971 isolated from hotspring sediment.</title>
        <authorList>
            <person name="Vasudevan G."/>
            <person name="Joshi A.J."/>
            <person name="Hivarkar S."/>
            <person name="Lanjekar V.B."/>
            <person name="Dhakephalkar P.K."/>
            <person name="Dagar S."/>
        </authorList>
    </citation>
    <scope>NUCLEOTIDE SEQUENCE</scope>
    <source>
        <strain evidence="1">XHS1971</strain>
    </source>
</reference>
<evidence type="ECO:0000313" key="1">
    <source>
        <dbReference type="EMBL" id="PHV72349.1"/>
    </source>
</evidence>
<dbReference type="EMBL" id="PEDL01000001">
    <property type="protein sequence ID" value="PHV72349.1"/>
    <property type="molecule type" value="Genomic_DNA"/>
</dbReference>
<keyword evidence="1" id="KW-0808">Transferase</keyword>
<dbReference type="Proteomes" id="UP000224460">
    <property type="component" value="Unassembled WGS sequence"/>
</dbReference>
<keyword evidence="1" id="KW-0418">Kinase</keyword>
<protein>
    <submittedName>
        <fullName evidence="1">Shikimate kinase</fullName>
    </submittedName>
</protein>
<organism evidence="1 2">
    <name type="scientific">Sporanaerobium hydrogeniformans</name>
    <dbReference type="NCBI Taxonomy" id="3072179"/>
    <lineage>
        <taxon>Bacteria</taxon>
        <taxon>Bacillati</taxon>
        <taxon>Bacillota</taxon>
        <taxon>Clostridia</taxon>
        <taxon>Lachnospirales</taxon>
        <taxon>Lachnospiraceae</taxon>
        <taxon>Sporanaerobium</taxon>
    </lineage>
</organism>
<name>A0AC61DGE4_9FIRM</name>